<dbReference type="PANTHER" id="PTHR21660">
    <property type="entry name" value="THIOESTERASE SUPERFAMILY MEMBER-RELATED"/>
    <property type="match status" value="1"/>
</dbReference>
<keyword evidence="10" id="KW-0496">Mitochondrion</keyword>
<keyword evidence="21" id="KW-1185">Reference proteome</keyword>
<dbReference type="InterPro" id="IPR039298">
    <property type="entry name" value="ACOT13"/>
</dbReference>
<evidence type="ECO:0000256" key="11">
    <source>
        <dbReference type="ARBA" id="ARBA00023212"/>
    </source>
</evidence>
<accession>A0A9N9EVT4</accession>
<keyword evidence="12" id="KW-0539">Nucleus</keyword>
<dbReference type="CDD" id="cd03443">
    <property type="entry name" value="PaaI_thioesterase"/>
    <property type="match status" value="1"/>
</dbReference>
<dbReference type="EMBL" id="CAJVPP010008104">
    <property type="protein sequence ID" value="CAG8694363.1"/>
    <property type="molecule type" value="Genomic_DNA"/>
</dbReference>
<evidence type="ECO:0000256" key="10">
    <source>
        <dbReference type="ARBA" id="ARBA00023128"/>
    </source>
</evidence>
<evidence type="ECO:0000256" key="7">
    <source>
        <dbReference type="ARBA" id="ARBA00022801"/>
    </source>
</evidence>
<comment type="catalytic activity">
    <reaction evidence="13">
        <text>a fatty acyl-CoA + H2O = a fatty acid + CoA + H(+)</text>
        <dbReference type="Rhea" id="RHEA:16781"/>
        <dbReference type="ChEBI" id="CHEBI:15377"/>
        <dbReference type="ChEBI" id="CHEBI:15378"/>
        <dbReference type="ChEBI" id="CHEBI:28868"/>
        <dbReference type="ChEBI" id="CHEBI:57287"/>
        <dbReference type="ChEBI" id="CHEBI:77636"/>
    </reaction>
    <physiologicalReaction direction="left-to-right" evidence="13">
        <dbReference type="Rhea" id="RHEA:16782"/>
    </physiologicalReaction>
</comment>
<evidence type="ECO:0000313" key="21">
    <source>
        <dbReference type="Proteomes" id="UP000789375"/>
    </source>
</evidence>
<evidence type="ECO:0000256" key="14">
    <source>
        <dbReference type="ARBA" id="ARBA00058205"/>
    </source>
</evidence>
<evidence type="ECO:0000313" key="20">
    <source>
        <dbReference type="EMBL" id="CAG8694363.1"/>
    </source>
</evidence>
<evidence type="ECO:0000256" key="6">
    <source>
        <dbReference type="ARBA" id="ARBA00022490"/>
    </source>
</evidence>
<keyword evidence="6" id="KW-0963">Cytoplasm</keyword>
<organism evidence="20 21">
    <name type="scientific">Funneliformis mosseae</name>
    <name type="common">Endomycorrhizal fungus</name>
    <name type="synonym">Glomus mosseae</name>
    <dbReference type="NCBI Taxonomy" id="27381"/>
    <lineage>
        <taxon>Eukaryota</taxon>
        <taxon>Fungi</taxon>
        <taxon>Fungi incertae sedis</taxon>
        <taxon>Mucoromycota</taxon>
        <taxon>Glomeromycotina</taxon>
        <taxon>Glomeromycetes</taxon>
        <taxon>Glomerales</taxon>
        <taxon>Glomeraceae</taxon>
        <taxon>Funneliformis</taxon>
    </lineage>
</organism>
<gene>
    <name evidence="20" type="ORF">FMOSSE_LOCUS13504</name>
</gene>
<dbReference type="FunFam" id="3.10.129.10:FF:000021">
    <property type="entry name" value="Acyl-coenzyme A thioesterase 13"/>
    <property type="match status" value="1"/>
</dbReference>
<keyword evidence="11" id="KW-0206">Cytoskeleton</keyword>
<protein>
    <recommendedName>
        <fullName evidence="16">Acyl-coenzyme A thioesterase 13</fullName>
    </recommendedName>
    <alternativeName>
        <fullName evidence="17">Hotdog-fold thioesterase superfamily member 2</fullName>
    </alternativeName>
    <alternativeName>
        <fullName evidence="18">Thioesterase superfamily member 2</fullName>
    </alternativeName>
</protein>
<dbReference type="Proteomes" id="UP000789375">
    <property type="component" value="Unassembled WGS sequence"/>
</dbReference>
<dbReference type="AlphaFoldDB" id="A0A9N9EVT4"/>
<dbReference type="GO" id="GO:0005739">
    <property type="term" value="C:mitochondrion"/>
    <property type="evidence" value="ECO:0007669"/>
    <property type="project" value="UniProtKB-SubCell"/>
</dbReference>
<comment type="function">
    <text evidence="14">Catalyzes the hydrolysis of acyl-CoAs into free fatty acids and coenzyme A (CoASH), regulating their respective intracellular levels. Has acyl-CoA thioesterase activity towards medium (C12) and long-chain (C18) fatty acyl-CoA substrates. Can also hydrolyze 3-hydroxyphenylacetyl-CoA and 3,4-dihydroxyphenylacetyl-CoA (in vitro). May play a role in controlling adaptive thermogenesis.</text>
</comment>
<dbReference type="GO" id="GO:0006629">
    <property type="term" value="P:lipid metabolic process"/>
    <property type="evidence" value="ECO:0007669"/>
    <property type="project" value="UniProtKB-KW"/>
</dbReference>
<name>A0A9N9EVT4_FUNMO</name>
<evidence type="ECO:0000259" key="19">
    <source>
        <dbReference type="Pfam" id="PF03061"/>
    </source>
</evidence>
<dbReference type="GO" id="GO:0005829">
    <property type="term" value="C:cytosol"/>
    <property type="evidence" value="ECO:0007669"/>
    <property type="project" value="UniProtKB-SubCell"/>
</dbReference>
<dbReference type="GO" id="GO:0005819">
    <property type="term" value="C:spindle"/>
    <property type="evidence" value="ECO:0007669"/>
    <property type="project" value="UniProtKB-SubCell"/>
</dbReference>
<keyword evidence="7" id="KW-0378">Hydrolase</keyword>
<sequence length="149" mass="16575">MSDTNFKARLEKFNYYVKNLPPHDYFLKNIWDRTSLISFEHDKCIFKYVVDPKDCNSSGAIHGGFIASLIDIVSTAAILVFQDKYFKSGGVSTDLAISYVSAARAGETLLIESSVFKIGKSLTNTHTILKQKNSGKVIAMGQHTKFNGK</sequence>
<comment type="similarity">
    <text evidence="5">Belongs to the thioesterase PaaI family.</text>
</comment>
<keyword evidence="9" id="KW-0443">Lipid metabolism</keyword>
<dbReference type="NCBIfam" id="TIGR00369">
    <property type="entry name" value="unchar_dom_1"/>
    <property type="match status" value="1"/>
</dbReference>
<evidence type="ECO:0000256" key="9">
    <source>
        <dbReference type="ARBA" id="ARBA00023098"/>
    </source>
</evidence>
<evidence type="ECO:0000256" key="15">
    <source>
        <dbReference type="ARBA" id="ARBA00064709"/>
    </source>
</evidence>
<dbReference type="GO" id="GO:0005634">
    <property type="term" value="C:nucleus"/>
    <property type="evidence" value="ECO:0007669"/>
    <property type="project" value="UniProtKB-SubCell"/>
</dbReference>
<evidence type="ECO:0000256" key="8">
    <source>
        <dbReference type="ARBA" id="ARBA00022990"/>
    </source>
</evidence>
<evidence type="ECO:0000256" key="3">
    <source>
        <dbReference type="ARBA" id="ARBA00004186"/>
    </source>
</evidence>
<dbReference type="Gene3D" id="3.10.129.10">
    <property type="entry name" value="Hotdog Thioesterase"/>
    <property type="match status" value="1"/>
</dbReference>
<evidence type="ECO:0000256" key="4">
    <source>
        <dbReference type="ARBA" id="ARBA00004514"/>
    </source>
</evidence>
<evidence type="ECO:0000256" key="18">
    <source>
        <dbReference type="ARBA" id="ARBA00083956"/>
    </source>
</evidence>
<keyword evidence="8" id="KW-0007">Acetylation</keyword>
<feature type="domain" description="Thioesterase" evidence="19">
    <location>
        <begin position="59"/>
        <end position="136"/>
    </location>
</feature>
<dbReference type="InterPro" id="IPR029069">
    <property type="entry name" value="HotDog_dom_sf"/>
</dbReference>
<evidence type="ECO:0000256" key="17">
    <source>
        <dbReference type="ARBA" id="ARBA00081533"/>
    </source>
</evidence>
<dbReference type="SUPFAM" id="SSF54637">
    <property type="entry name" value="Thioesterase/thiol ester dehydrase-isomerase"/>
    <property type="match status" value="1"/>
</dbReference>
<evidence type="ECO:0000256" key="12">
    <source>
        <dbReference type="ARBA" id="ARBA00023242"/>
    </source>
</evidence>
<evidence type="ECO:0000256" key="16">
    <source>
        <dbReference type="ARBA" id="ARBA00067273"/>
    </source>
</evidence>
<dbReference type="InterPro" id="IPR006683">
    <property type="entry name" value="Thioestr_dom"/>
</dbReference>
<evidence type="ECO:0000256" key="13">
    <source>
        <dbReference type="ARBA" id="ARBA00052976"/>
    </source>
</evidence>
<dbReference type="PANTHER" id="PTHR21660:SF1">
    <property type="entry name" value="ACYL-COENZYME A THIOESTERASE 13"/>
    <property type="match status" value="1"/>
</dbReference>
<reference evidence="20" key="1">
    <citation type="submission" date="2021-06" db="EMBL/GenBank/DDBJ databases">
        <authorList>
            <person name="Kallberg Y."/>
            <person name="Tangrot J."/>
            <person name="Rosling A."/>
        </authorList>
    </citation>
    <scope>NUCLEOTIDE SEQUENCE</scope>
    <source>
        <strain evidence="20">87-6 pot B 2015</strain>
    </source>
</reference>
<dbReference type="InterPro" id="IPR003736">
    <property type="entry name" value="PAAI_dom"/>
</dbReference>
<comment type="subunit">
    <text evidence="15">Homotetramer. Interacts with PCTP.</text>
</comment>
<proteinExistence type="inferred from homology"/>
<comment type="caution">
    <text evidence="20">The sequence shown here is derived from an EMBL/GenBank/DDBJ whole genome shotgun (WGS) entry which is preliminary data.</text>
</comment>
<comment type="subcellular location">
    <subcellularLocation>
        <location evidence="3">Cytoplasm</location>
        <location evidence="3">Cytoskeleton</location>
        <location evidence="3">Spindle</location>
    </subcellularLocation>
    <subcellularLocation>
        <location evidence="4">Cytoplasm</location>
        <location evidence="4">Cytosol</location>
    </subcellularLocation>
    <subcellularLocation>
        <location evidence="2">Mitochondrion</location>
    </subcellularLocation>
    <subcellularLocation>
        <location evidence="1">Nucleus</location>
    </subcellularLocation>
</comment>
<evidence type="ECO:0000256" key="5">
    <source>
        <dbReference type="ARBA" id="ARBA00008324"/>
    </source>
</evidence>
<evidence type="ECO:0000256" key="2">
    <source>
        <dbReference type="ARBA" id="ARBA00004173"/>
    </source>
</evidence>
<dbReference type="GO" id="GO:0047617">
    <property type="term" value="F:fatty acyl-CoA hydrolase activity"/>
    <property type="evidence" value="ECO:0007669"/>
    <property type="project" value="InterPro"/>
</dbReference>
<dbReference type="Pfam" id="PF03061">
    <property type="entry name" value="4HBT"/>
    <property type="match status" value="1"/>
</dbReference>
<evidence type="ECO:0000256" key="1">
    <source>
        <dbReference type="ARBA" id="ARBA00004123"/>
    </source>
</evidence>